<comment type="caution">
    <text evidence="13">The sequence shown here is derived from an EMBL/GenBank/DDBJ whole genome shotgun (WGS) entry which is preliminary data.</text>
</comment>
<dbReference type="Pfam" id="PF00593">
    <property type="entry name" value="TonB_dep_Rec_b-barrel"/>
    <property type="match status" value="1"/>
</dbReference>
<evidence type="ECO:0000313" key="13">
    <source>
        <dbReference type="EMBL" id="KIA94936.1"/>
    </source>
</evidence>
<dbReference type="SUPFAM" id="SSF49464">
    <property type="entry name" value="Carboxypeptidase regulatory domain-like"/>
    <property type="match status" value="1"/>
</dbReference>
<evidence type="ECO:0000256" key="7">
    <source>
        <dbReference type="ARBA" id="ARBA00023237"/>
    </source>
</evidence>
<dbReference type="Pfam" id="PF07715">
    <property type="entry name" value="Plug"/>
    <property type="match status" value="1"/>
</dbReference>
<evidence type="ECO:0000256" key="2">
    <source>
        <dbReference type="ARBA" id="ARBA00022448"/>
    </source>
</evidence>
<dbReference type="Gene3D" id="2.60.40.1120">
    <property type="entry name" value="Carboxypeptidase-like, regulatory domain"/>
    <property type="match status" value="1"/>
</dbReference>
<dbReference type="InterPro" id="IPR037066">
    <property type="entry name" value="Plug_dom_sf"/>
</dbReference>
<feature type="domain" description="TonB-dependent receptor plug" evidence="12">
    <location>
        <begin position="117"/>
        <end position="246"/>
    </location>
</feature>
<sequence length="1070" mass="116103">MKKLLQSLFILMLIAINVIAQDRTITGTVTAQDDKLPIPGVSIKVLGTTLGTSTDPSGKYTLKVPSTAKSLEFSSIGFTTLTREIGSQTVINVVLTSDSKQLGEVVVTALGVSREKKTLGYSSTQVGTEDINRGAPTNAVAGLQGKVAGVDISTTSGSPGGSSKVILRGFSSVGGNNQPLYVIDGVPINNSRPGGTSADGSVGDISENYDFGNGANDINPNDIETISILKGAAASSLYGSRASNGVILITTKKGKAGALKIDLSSAASFTNVAIVPSIQDQYGQGWSKQNWLAENGSWGPKLDGMTRPWGPIINGDQETKPFVAIKDNFRDAFDTGQEFNNTLALSGGNETSTFHLSYGNIYSDGILPGSNDMYKRNNLSLNGSTKYKGLTVTASANYVGKNTRAVQTGQAVSGIGSSFYEDLLQIPVDYPFTNFKDYNNKFYNVDNYFSPFAQNPYYSVYENGSRFKSDRFYGNVDVKFKATDWLSFQFQQGADLTNNATKFWNAKNNPAIGSWAGGGNDEGAVRQESVGNVVEGAERYFEYDSKFNALFTKKFGTDFDINALIGVNYNDRGYRSLYTGVENLAIPGFYQINNSANDPTSTSAESERRLFGAYASATLGYKNYAFLTLNARNDWSSTLPSNNRSFFYPGANLAVVLSDAWDLSAAKISFLKVRAAVGQTGSDTDPYRIFNTLSRTSAALGFGNIIFPIAGVPGYSVSNVLNNPDLRPEISTETEFGGEIRFFNNRLGLDVSYYNRVTKDQIIPVVTAPSSGVTSRVVNFGKVRNRGVEIALTGTPVKSENFTWDIGYTFTRNRNLVLELPDGLDKLILNTAYDAQFVARVGQPLGVLEAPVAKYDPQGRIVVGSNGFPLLADNNGSYGTSQRDFIMGLTNSFKFKQFTLGFTLDYRKGGVFYSGTADLLNFVGNDIKTLYNDRRTFIIPNSVVQVNNPGGGVSYVENTTPITEGNINALYYTNNGKAVAYKDRILDKTFLKVRDITLSYSLPKSIAQKIRADRATLTVYGRNLITWLPRENRTIDPEVSNFGNDLTSEFGEFRTGPSVRNVGISLNLTF</sequence>
<evidence type="ECO:0000256" key="5">
    <source>
        <dbReference type="ARBA" id="ARBA00023077"/>
    </source>
</evidence>
<evidence type="ECO:0000256" key="6">
    <source>
        <dbReference type="ARBA" id="ARBA00023136"/>
    </source>
</evidence>
<comment type="subcellular location">
    <subcellularLocation>
        <location evidence="1 8">Cell outer membrane</location>
        <topology evidence="1 8">Multi-pass membrane protein</topology>
    </subcellularLocation>
</comment>
<dbReference type="Proteomes" id="UP000031246">
    <property type="component" value="Unassembled WGS sequence"/>
</dbReference>
<evidence type="ECO:0000313" key="14">
    <source>
        <dbReference type="Proteomes" id="UP000031246"/>
    </source>
</evidence>
<evidence type="ECO:0000256" key="9">
    <source>
        <dbReference type="RuleBase" id="RU003357"/>
    </source>
</evidence>
<keyword evidence="2 8" id="KW-0813">Transport</keyword>
<evidence type="ECO:0000259" key="11">
    <source>
        <dbReference type="Pfam" id="PF00593"/>
    </source>
</evidence>
<accession>A0A0C1DBP3</accession>
<dbReference type="Gene3D" id="2.40.170.20">
    <property type="entry name" value="TonB-dependent receptor, beta-barrel domain"/>
    <property type="match status" value="1"/>
</dbReference>
<keyword evidence="3 8" id="KW-1134">Transmembrane beta strand</keyword>
<dbReference type="InterPro" id="IPR012910">
    <property type="entry name" value="Plug_dom"/>
</dbReference>
<dbReference type="InterPro" id="IPR023997">
    <property type="entry name" value="TonB-dep_OMP_SusC/RagA_CS"/>
</dbReference>
<dbReference type="Pfam" id="PF13715">
    <property type="entry name" value="CarbopepD_reg_2"/>
    <property type="match status" value="1"/>
</dbReference>
<dbReference type="InterPro" id="IPR036942">
    <property type="entry name" value="Beta-barrel_TonB_sf"/>
</dbReference>
<evidence type="ECO:0000256" key="3">
    <source>
        <dbReference type="ARBA" id="ARBA00022452"/>
    </source>
</evidence>
<dbReference type="NCBIfam" id="TIGR04056">
    <property type="entry name" value="OMP_RagA_SusC"/>
    <property type="match status" value="1"/>
</dbReference>
<dbReference type="GO" id="GO:0009279">
    <property type="term" value="C:cell outer membrane"/>
    <property type="evidence" value="ECO:0007669"/>
    <property type="project" value="UniProtKB-SubCell"/>
</dbReference>
<dbReference type="InterPro" id="IPR008969">
    <property type="entry name" value="CarboxyPept-like_regulatory"/>
</dbReference>
<protein>
    <recommendedName>
        <fullName evidence="15">TonB-dependent receptor</fullName>
    </recommendedName>
</protein>
<gene>
    <name evidence="13" type="ORF">OC25_08370</name>
</gene>
<dbReference type="InterPro" id="IPR000531">
    <property type="entry name" value="Beta-barrel_TonB"/>
</dbReference>
<proteinExistence type="inferred from homology"/>
<keyword evidence="7 8" id="KW-0998">Cell outer membrane</keyword>
<dbReference type="EMBL" id="JSYN01000007">
    <property type="protein sequence ID" value="KIA94936.1"/>
    <property type="molecule type" value="Genomic_DNA"/>
</dbReference>
<keyword evidence="4 8" id="KW-0812">Transmembrane</keyword>
<dbReference type="NCBIfam" id="TIGR04057">
    <property type="entry name" value="SusC_RagA_signa"/>
    <property type="match status" value="1"/>
</dbReference>
<evidence type="ECO:0000256" key="10">
    <source>
        <dbReference type="SAM" id="SignalP"/>
    </source>
</evidence>
<evidence type="ECO:0008006" key="15">
    <source>
        <dbReference type="Google" id="ProtNLM"/>
    </source>
</evidence>
<dbReference type="OrthoDB" id="9768177at2"/>
<evidence type="ECO:0000259" key="12">
    <source>
        <dbReference type="Pfam" id="PF07715"/>
    </source>
</evidence>
<keyword evidence="14" id="KW-1185">Reference proteome</keyword>
<dbReference type="SUPFAM" id="SSF56935">
    <property type="entry name" value="Porins"/>
    <property type="match status" value="1"/>
</dbReference>
<dbReference type="InterPro" id="IPR023996">
    <property type="entry name" value="TonB-dep_OMP_SusC/RagA"/>
</dbReference>
<evidence type="ECO:0000256" key="4">
    <source>
        <dbReference type="ARBA" id="ARBA00022692"/>
    </source>
</evidence>
<keyword evidence="6 8" id="KW-0472">Membrane</keyword>
<dbReference type="RefSeq" id="WP_039474229.1">
    <property type="nucleotide sequence ID" value="NZ_JSYN01000007.1"/>
</dbReference>
<feature type="signal peptide" evidence="10">
    <location>
        <begin position="1"/>
        <end position="20"/>
    </location>
</feature>
<dbReference type="InterPro" id="IPR039426">
    <property type="entry name" value="TonB-dep_rcpt-like"/>
</dbReference>
<dbReference type="PROSITE" id="PS52016">
    <property type="entry name" value="TONB_DEPENDENT_REC_3"/>
    <property type="match status" value="1"/>
</dbReference>
<dbReference type="Gene3D" id="2.170.130.10">
    <property type="entry name" value="TonB-dependent receptor, plug domain"/>
    <property type="match status" value="1"/>
</dbReference>
<feature type="chain" id="PRO_5002143440" description="TonB-dependent receptor" evidence="10">
    <location>
        <begin position="21"/>
        <end position="1070"/>
    </location>
</feature>
<evidence type="ECO:0000256" key="1">
    <source>
        <dbReference type="ARBA" id="ARBA00004571"/>
    </source>
</evidence>
<keyword evidence="5 9" id="KW-0798">TonB box</keyword>
<feature type="domain" description="TonB-dependent receptor-like beta-barrel" evidence="11">
    <location>
        <begin position="435"/>
        <end position="815"/>
    </location>
</feature>
<keyword evidence="10" id="KW-0732">Signal</keyword>
<name>A0A0C1DBP3_9SPHI</name>
<evidence type="ECO:0000256" key="8">
    <source>
        <dbReference type="PROSITE-ProRule" id="PRU01360"/>
    </source>
</evidence>
<dbReference type="AlphaFoldDB" id="A0A0C1DBP3"/>
<organism evidence="13 14">
    <name type="scientific">Pedobacter kyungheensis</name>
    <dbReference type="NCBI Taxonomy" id="1069985"/>
    <lineage>
        <taxon>Bacteria</taxon>
        <taxon>Pseudomonadati</taxon>
        <taxon>Bacteroidota</taxon>
        <taxon>Sphingobacteriia</taxon>
        <taxon>Sphingobacteriales</taxon>
        <taxon>Sphingobacteriaceae</taxon>
        <taxon>Pedobacter</taxon>
    </lineage>
</organism>
<comment type="similarity">
    <text evidence="8 9">Belongs to the TonB-dependent receptor family.</text>
</comment>
<reference evidence="13 14" key="1">
    <citation type="submission" date="2014-10" db="EMBL/GenBank/DDBJ databases">
        <title>Pedobacter Kyungheensis.</title>
        <authorList>
            <person name="Anderson B.M."/>
            <person name="Newman J.D."/>
        </authorList>
    </citation>
    <scope>NUCLEOTIDE SEQUENCE [LARGE SCALE GENOMIC DNA]</scope>
    <source>
        <strain evidence="13 14">KACC 16221</strain>
    </source>
</reference>